<dbReference type="RefSeq" id="WP_123264689.1">
    <property type="nucleotide sequence ID" value="NZ_RJUG01000001.1"/>
</dbReference>
<feature type="transmembrane region" description="Helical" evidence="1">
    <location>
        <begin position="47"/>
        <end position="66"/>
    </location>
</feature>
<feature type="transmembrane region" description="Helical" evidence="1">
    <location>
        <begin position="320"/>
        <end position="339"/>
    </location>
</feature>
<reference evidence="3" key="1">
    <citation type="submission" date="2018-11" db="EMBL/GenBank/DDBJ databases">
        <title>Proposal to divide the Flavobacteriaceae and reorganize its genera based on Amino Acid Identity values calculated from whole genome sequences.</title>
        <authorList>
            <person name="Nicholson A.C."/>
            <person name="Gulvik C.A."/>
            <person name="Whitney A.M."/>
            <person name="Humrighouse B.W."/>
            <person name="Bell M."/>
            <person name="Holmes B."/>
            <person name="Steigerwalt A."/>
            <person name="Villarma A."/>
            <person name="Sheth M."/>
            <person name="Batra D."/>
            <person name="Pryor J."/>
            <person name="Bernardet J.-F."/>
            <person name="Hugo C."/>
            <person name="Kampfer P."/>
            <person name="Newman J."/>
            <person name="Mcquiston J.R."/>
        </authorList>
    </citation>
    <scope>NUCLEOTIDE SEQUENCE [LARGE SCALE GENOMIC DNA]</scope>
    <source>
        <strain evidence="3">H3056</strain>
    </source>
</reference>
<keyword evidence="1" id="KW-0812">Transmembrane</keyword>
<feature type="transmembrane region" description="Helical" evidence="1">
    <location>
        <begin position="107"/>
        <end position="130"/>
    </location>
</feature>
<keyword evidence="1" id="KW-0472">Membrane</keyword>
<proteinExistence type="predicted"/>
<dbReference type="Proteomes" id="UP000270224">
    <property type="component" value="Unassembled WGS sequence"/>
</dbReference>
<dbReference type="AlphaFoldDB" id="A0A3N0WZQ6"/>
<comment type="caution">
    <text evidence="2">The sequence shown here is derived from an EMBL/GenBank/DDBJ whole genome shotgun (WGS) entry which is preliminary data.</text>
</comment>
<feature type="transmembrane region" description="Helical" evidence="1">
    <location>
        <begin position="286"/>
        <end position="308"/>
    </location>
</feature>
<gene>
    <name evidence="2" type="ORF">EGI11_01485</name>
</gene>
<dbReference type="InterPro" id="IPR025291">
    <property type="entry name" value="DUF4153"/>
</dbReference>
<keyword evidence="1" id="KW-1133">Transmembrane helix</keyword>
<feature type="transmembrane region" description="Helical" evidence="1">
    <location>
        <begin position="220"/>
        <end position="241"/>
    </location>
</feature>
<dbReference type="Pfam" id="PF13687">
    <property type="entry name" value="DUF4153"/>
    <property type="match status" value="1"/>
</dbReference>
<dbReference type="EMBL" id="RJUG01000001">
    <property type="protein sequence ID" value="ROI10598.1"/>
    <property type="molecule type" value="Genomic_DNA"/>
</dbReference>
<reference evidence="3" key="2">
    <citation type="submission" date="2018-11" db="EMBL/GenBank/DDBJ databases">
        <title>Proposal to divide the Flavobacteriaceae and reorganize its genera based on Amino Acid Identity values calculated from whole genome sequences.</title>
        <authorList>
            <person name="Nicholson A.C."/>
            <person name="Gulvik C.A."/>
            <person name="Whitney A.M."/>
            <person name="Humrighouse B.W."/>
            <person name="Bell M."/>
            <person name="Holmens B."/>
            <person name="Steigerwalt A."/>
            <person name="Villarma A."/>
            <person name="Sheth M."/>
            <person name="Batra D."/>
            <person name="Pryor J."/>
            <person name="Bernardet J.-F."/>
            <person name="Hugo C."/>
            <person name="Kampfer P."/>
            <person name="Newman J."/>
            <person name="Mcquiston J.R."/>
        </authorList>
    </citation>
    <scope>NUCLEOTIDE SEQUENCE [LARGE SCALE GENOMIC DNA]</scope>
    <source>
        <strain evidence="3">H3056</strain>
    </source>
</reference>
<feature type="transmembrane region" description="Helical" evidence="1">
    <location>
        <begin position="179"/>
        <end position="199"/>
    </location>
</feature>
<name>A0A3N0WZQ6_9FLAO</name>
<feature type="transmembrane region" description="Helical" evidence="1">
    <location>
        <begin position="346"/>
        <end position="364"/>
    </location>
</feature>
<evidence type="ECO:0000256" key="1">
    <source>
        <dbReference type="SAM" id="Phobius"/>
    </source>
</evidence>
<feature type="transmembrane region" description="Helical" evidence="1">
    <location>
        <begin position="20"/>
        <end position="41"/>
    </location>
</feature>
<feature type="transmembrane region" description="Helical" evidence="1">
    <location>
        <begin position="142"/>
        <end position="167"/>
    </location>
</feature>
<feature type="transmembrane region" description="Helical" evidence="1">
    <location>
        <begin position="78"/>
        <end position="95"/>
    </location>
</feature>
<dbReference type="OrthoDB" id="9809196at2"/>
<accession>A0A3N0WZQ6</accession>
<protein>
    <submittedName>
        <fullName evidence="2">DUF4153 domain-containing protein</fullName>
    </submittedName>
</protein>
<evidence type="ECO:0000313" key="2">
    <source>
        <dbReference type="EMBL" id="ROI10598.1"/>
    </source>
</evidence>
<evidence type="ECO:0000313" key="3">
    <source>
        <dbReference type="Proteomes" id="UP000270224"/>
    </source>
</evidence>
<feature type="transmembrane region" description="Helical" evidence="1">
    <location>
        <begin position="253"/>
        <end position="274"/>
    </location>
</feature>
<sequence>MLINFNTVFSRTGEIIRNNALMLVCALIAAVAMMCLLYNSALPEEQNYLFIKFAIMGVLGISVSFAARLISQRSGRPVFFQLLAVIFLVGFYFLLPSRQKDFTEVYAYLLIPTFILSHLLVSFIAFLQRGNEINFWQFNKNLFINIVLTGIFTGVLTGGVQLAILAVDQLFDLNLPHYWYGYTLYFFGIFGSVFIFLLFNEEGLPYLERNGEYPVILRFFSQYILVPLLLIYVLILYFYSIKILINWELPRGWVSYLILAYSVVGILAILLIYPLKTETEKPWIKIFSRIFYFTLIPLIILLFVAIFTRILEYGYTEPRYFVLILAIWLTTVVFYFLLISKSTIKFIPLSLFVFGFLALTLPYFNAFSTAKRWQKNKLTNILAEDKILKNGKIDFGKKISSGEADEIADKFEFLAKRKEVDFLTAFLNHEDQLILKKTVANGDFYDVKSNLRNKFKNVYLSKAATAPEAAAPNTILVLGNLKTEIAGYQYLFKALNYKHNIFQFDGNTLELDLPGTPLKENLYLVLNDEKINILPDLEKLFSSHLPNRKNNTEQLYIEKKIGKYTVKILFDSLSKNPGSSGMQPININSESLIILVKKEK</sequence>
<organism evidence="2 3">
    <name type="scientific">Kaistella daneshvariae</name>
    <dbReference type="NCBI Taxonomy" id="2487074"/>
    <lineage>
        <taxon>Bacteria</taxon>
        <taxon>Pseudomonadati</taxon>
        <taxon>Bacteroidota</taxon>
        <taxon>Flavobacteriia</taxon>
        <taxon>Flavobacteriales</taxon>
        <taxon>Weeksellaceae</taxon>
        <taxon>Chryseobacterium group</taxon>
        <taxon>Kaistella</taxon>
    </lineage>
</organism>